<dbReference type="AlphaFoldDB" id="A0A840NS84"/>
<dbReference type="EMBL" id="JACHIV010000001">
    <property type="protein sequence ID" value="MBB5071077.1"/>
    <property type="molecule type" value="Genomic_DNA"/>
</dbReference>
<gene>
    <name evidence="3" type="ORF">BJ969_004165</name>
</gene>
<keyword evidence="3" id="KW-0969">Cilium</keyword>
<evidence type="ECO:0000313" key="4">
    <source>
        <dbReference type="Proteomes" id="UP000580474"/>
    </source>
</evidence>
<evidence type="ECO:0000313" key="3">
    <source>
        <dbReference type="EMBL" id="MBB5071077.1"/>
    </source>
</evidence>
<sequence length="50" mass="5140">MQISSRTAVSVVGTVMMVLVTVVLAAWSSPQSPVQQPTGAPNGAMVSVLR</sequence>
<accession>A0A840NS84</accession>
<feature type="region of interest" description="Disordered" evidence="1">
    <location>
        <begin position="29"/>
        <end position="50"/>
    </location>
</feature>
<feature type="compositionally biased region" description="Polar residues" evidence="1">
    <location>
        <begin position="29"/>
        <end position="39"/>
    </location>
</feature>
<keyword evidence="2" id="KW-1133">Transmembrane helix</keyword>
<reference evidence="3 4" key="1">
    <citation type="submission" date="2020-08" db="EMBL/GenBank/DDBJ databases">
        <title>Sequencing the genomes of 1000 actinobacteria strains.</title>
        <authorList>
            <person name="Klenk H.-P."/>
        </authorList>
    </citation>
    <scope>NUCLEOTIDE SEQUENCE [LARGE SCALE GENOMIC DNA]</scope>
    <source>
        <strain evidence="3 4">DSM 45582</strain>
    </source>
</reference>
<evidence type="ECO:0000256" key="2">
    <source>
        <dbReference type="SAM" id="Phobius"/>
    </source>
</evidence>
<evidence type="ECO:0000256" key="1">
    <source>
        <dbReference type="SAM" id="MobiDB-lite"/>
    </source>
</evidence>
<proteinExistence type="predicted"/>
<keyword evidence="2" id="KW-0472">Membrane</keyword>
<dbReference type="Proteomes" id="UP000580474">
    <property type="component" value="Unassembled WGS sequence"/>
</dbReference>
<keyword evidence="2" id="KW-0812">Transmembrane</keyword>
<name>A0A840NS84_9PSEU</name>
<keyword evidence="4" id="KW-1185">Reference proteome</keyword>
<comment type="caution">
    <text evidence="3">The sequence shown here is derived from an EMBL/GenBank/DDBJ whole genome shotgun (WGS) entry which is preliminary data.</text>
</comment>
<protein>
    <submittedName>
        <fullName evidence="3">Flagellin-like protein</fullName>
    </submittedName>
</protein>
<organism evidence="3 4">
    <name type="scientific">Saccharopolyspora gloriosae</name>
    <dbReference type="NCBI Taxonomy" id="455344"/>
    <lineage>
        <taxon>Bacteria</taxon>
        <taxon>Bacillati</taxon>
        <taxon>Actinomycetota</taxon>
        <taxon>Actinomycetes</taxon>
        <taxon>Pseudonocardiales</taxon>
        <taxon>Pseudonocardiaceae</taxon>
        <taxon>Saccharopolyspora</taxon>
    </lineage>
</organism>
<feature type="transmembrane region" description="Helical" evidence="2">
    <location>
        <begin position="7"/>
        <end position="27"/>
    </location>
</feature>
<keyword evidence="3" id="KW-0282">Flagellum</keyword>
<keyword evidence="3" id="KW-0966">Cell projection</keyword>
<dbReference type="RefSeq" id="WP_184481142.1">
    <property type="nucleotide sequence ID" value="NZ_JACHIV010000001.1"/>
</dbReference>